<dbReference type="EMBL" id="UYRS01018294">
    <property type="protein sequence ID" value="VDK31630.1"/>
    <property type="molecule type" value="Genomic_DNA"/>
</dbReference>
<feature type="domain" description="BZIP" evidence="3">
    <location>
        <begin position="22"/>
        <end position="61"/>
    </location>
</feature>
<keyword evidence="1" id="KW-0175">Coiled coil</keyword>
<evidence type="ECO:0000313" key="4">
    <source>
        <dbReference type="EMBL" id="VDK31630.1"/>
    </source>
</evidence>
<dbReference type="InterPro" id="IPR004827">
    <property type="entry name" value="bZIP"/>
</dbReference>
<reference evidence="4 5" key="1">
    <citation type="submission" date="2018-11" db="EMBL/GenBank/DDBJ databases">
        <authorList>
            <consortium name="Pathogen Informatics"/>
        </authorList>
    </citation>
    <scope>NUCLEOTIDE SEQUENCE [LARGE SCALE GENOMIC DNA]</scope>
</reference>
<dbReference type="PANTHER" id="PTHR45879">
    <property type="entry name" value="CYCLIC AMP RESPONSE ELEMENT-BINDING PROTEIN B"/>
    <property type="match status" value="1"/>
</dbReference>
<dbReference type="PROSITE" id="PS50217">
    <property type="entry name" value="BZIP"/>
    <property type="match status" value="1"/>
</dbReference>
<feature type="coiled-coil region" evidence="1">
    <location>
        <begin position="36"/>
        <end position="63"/>
    </location>
</feature>
<dbReference type="InterPro" id="IPR046347">
    <property type="entry name" value="bZIP_sf"/>
</dbReference>
<evidence type="ECO:0000256" key="1">
    <source>
        <dbReference type="SAM" id="Coils"/>
    </source>
</evidence>
<evidence type="ECO:0000259" key="3">
    <source>
        <dbReference type="PROSITE" id="PS50217"/>
    </source>
</evidence>
<dbReference type="GO" id="GO:0005634">
    <property type="term" value="C:nucleus"/>
    <property type="evidence" value="ECO:0007669"/>
    <property type="project" value="InterPro"/>
</dbReference>
<proteinExistence type="predicted"/>
<evidence type="ECO:0000313" key="5">
    <source>
        <dbReference type="Proteomes" id="UP000282613"/>
    </source>
</evidence>
<organism evidence="4 5">
    <name type="scientific">Taenia asiatica</name>
    <name type="common">Asian tapeworm</name>
    <dbReference type="NCBI Taxonomy" id="60517"/>
    <lineage>
        <taxon>Eukaryota</taxon>
        <taxon>Metazoa</taxon>
        <taxon>Spiralia</taxon>
        <taxon>Lophotrochozoa</taxon>
        <taxon>Platyhelminthes</taxon>
        <taxon>Cestoda</taxon>
        <taxon>Eucestoda</taxon>
        <taxon>Cyclophyllidea</taxon>
        <taxon>Taeniidae</taxon>
        <taxon>Taenia</taxon>
    </lineage>
</organism>
<dbReference type="GO" id="GO:0000978">
    <property type="term" value="F:RNA polymerase II cis-regulatory region sequence-specific DNA binding"/>
    <property type="evidence" value="ECO:0007669"/>
    <property type="project" value="TreeGrafter"/>
</dbReference>
<feature type="signal peptide" evidence="2">
    <location>
        <begin position="1"/>
        <end position="24"/>
    </location>
</feature>
<dbReference type="PANTHER" id="PTHR45879:SF3">
    <property type="entry name" value="CYCLIC AMP RESPONSE ELEMENT-BINDING PROTEIN B"/>
    <property type="match status" value="1"/>
</dbReference>
<dbReference type="Pfam" id="PF00170">
    <property type="entry name" value="bZIP_1"/>
    <property type="match status" value="1"/>
</dbReference>
<keyword evidence="2" id="KW-0732">Signal</keyword>
<dbReference type="AlphaFoldDB" id="A0A3P6PI70"/>
<name>A0A3P6PI70_TAEAS</name>
<protein>
    <recommendedName>
        <fullName evidence="3">BZIP domain-containing protein</fullName>
    </recommendedName>
</protein>
<dbReference type="Proteomes" id="UP000282613">
    <property type="component" value="Unassembled WGS sequence"/>
</dbReference>
<dbReference type="GO" id="GO:0000981">
    <property type="term" value="F:DNA-binding transcription factor activity, RNA polymerase II-specific"/>
    <property type="evidence" value="ECO:0007669"/>
    <property type="project" value="TreeGrafter"/>
</dbReference>
<sequence length="70" mass="8367">MKFALNVMITVLLFYSLFSYCREAARECRRKKKEYVRCLERQVAILQDQNRQLIEELQKMKALCAADGYQ</sequence>
<dbReference type="InterPro" id="IPR001630">
    <property type="entry name" value="Leuzip_CREB"/>
</dbReference>
<gene>
    <name evidence="4" type="ORF">TASK_LOCUS3319</name>
</gene>
<dbReference type="Gene3D" id="1.20.5.170">
    <property type="match status" value="1"/>
</dbReference>
<keyword evidence="5" id="KW-1185">Reference proteome</keyword>
<evidence type="ECO:0000256" key="2">
    <source>
        <dbReference type="SAM" id="SignalP"/>
    </source>
</evidence>
<accession>A0A3P6PI70</accession>
<dbReference type="GO" id="GO:0005667">
    <property type="term" value="C:transcription regulator complex"/>
    <property type="evidence" value="ECO:0007669"/>
    <property type="project" value="TreeGrafter"/>
</dbReference>
<dbReference type="PRINTS" id="PR00041">
    <property type="entry name" value="LEUZIPPRCREB"/>
</dbReference>
<dbReference type="OrthoDB" id="6286791at2759"/>
<dbReference type="SUPFAM" id="SSF57959">
    <property type="entry name" value="Leucine zipper domain"/>
    <property type="match status" value="1"/>
</dbReference>
<feature type="chain" id="PRO_5017922484" description="BZIP domain-containing protein" evidence="2">
    <location>
        <begin position="25"/>
        <end position="70"/>
    </location>
</feature>